<name>A0A917S160_9ACTN</name>
<dbReference type="Pfam" id="PF00005">
    <property type="entry name" value="ABC_tran"/>
    <property type="match status" value="1"/>
</dbReference>
<dbReference type="InterPro" id="IPR003593">
    <property type="entry name" value="AAA+_ATPase"/>
</dbReference>
<organism evidence="4 5">
    <name type="scientific">Microlunatus endophyticus</name>
    <dbReference type="NCBI Taxonomy" id="1716077"/>
    <lineage>
        <taxon>Bacteria</taxon>
        <taxon>Bacillati</taxon>
        <taxon>Actinomycetota</taxon>
        <taxon>Actinomycetes</taxon>
        <taxon>Propionibacteriales</taxon>
        <taxon>Propionibacteriaceae</taxon>
        <taxon>Microlunatus</taxon>
    </lineage>
</organism>
<dbReference type="PROSITE" id="PS50893">
    <property type="entry name" value="ABC_TRANSPORTER_2"/>
    <property type="match status" value="1"/>
</dbReference>
<evidence type="ECO:0000256" key="2">
    <source>
        <dbReference type="ARBA" id="ARBA00022840"/>
    </source>
</evidence>
<dbReference type="PANTHER" id="PTHR43582">
    <property type="entry name" value="LINEARMYCIN RESISTANCE ATP-BINDING PROTEIN LNRL"/>
    <property type="match status" value="1"/>
</dbReference>
<gene>
    <name evidence="4" type="ORF">GCM10011575_05020</name>
</gene>
<feature type="domain" description="ABC transporter" evidence="3">
    <location>
        <begin position="5"/>
        <end position="236"/>
    </location>
</feature>
<protein>
    <recommendedName>
        <fullName evidence="3">ABC transporter domain-containing protein</fullName>
    </recommendedName>
</protein>
<proteinExistence type="predicted"/>
<dbReference type="SMART" id="SM00382">
    <property type="entry name" value="AAA"/>
    <property type="match status" value="1"/>
</dbReference>
<dbReference type="Proteomes" id="UP000613840">
    <property type="component" value="Unassembled WGS sequence"/>
</dbReference>
<keyword evidence="2" id="KW-0067">ATP-binding</keyword>
<evidence type="ECO:0000259" key="3">
    <source>
        <dbReference type="PROSITE" id="PS50893"/>
    </source>
</evidence>
<evidence type="ECO:0000313" key="4">
    <source>
        <dbReference type="EMBL" id="GGL49847.1"/>
    </source>
</evidence>
<sequence>MGNVIEVRHLVKRYGDVEAVADVSLALPEGDVLCLLGPNGAGKSTTVRILSTLTRASAGSGQIAGYDLNRQTRQIRQSIGYVAQEAGTDAYLTGRENLLVQAAAHRIRGRAAQDRVAELLELVQLEYAADRLARTYSGGMRRRLEIAMGIVHRPRLLFLDEPTTGLDPQARTALWSGLAGIAAEQQLSILLTTHYLEEADQLADRIVIINGGRVVAEGTPAELKARVATDSDHPAGLDEVYQRYAGPVEEVLAP</sequence>
<dbReference type="InterPro" id="IPR003439">
    <property type="entry name" value="ABC_transporter-like_ATP-bd"/>
</dbReference>
<comment type="caution">
    <text evidence="4">The sequence shown here is derived from an EMBL/GenBank/DDBJ whole genome shotgun (WGS) entry which is preliminary data.</text>
</comment>
<dbReference type="SUPFAM" id="SSF52540">
    <property type="entry name" value="P-loop containing nucleoside triphosphate hydrolases"/>
    <property type="match status" value="1"/>
</dbReference>
<dbReference type="EMBL" id="BMMZ01000001">
    <property type="protein sequence ID" value="GGL49847.1"/>
    <property type="molecule type" value="Genomic_DNA"/>
</dbReference>
<dbReference type="GO" id="GO:0005524">
    <property type="term" value="F:ATP binding"/>
    <property type="evidence" value="ECO:0007669"/>
    <property type="project" value="UniProtKB-KW"/>
</dbReference>
<keyword evidence="5" id="KW-1185">Reference proteome</keyword>
<evidence type="ECO:0000313" key="5">
    <source>
        <dbReference type="Proteomes" id="UP000613840"/>
    </source>
</evidence>
<reference evidence="4" key="2">
    <citation type="submission" date="2020-09" db="EMBL/GenBank/DDBJ databases">
        <authorList>
            <person name="Sun Q."/>
            <person name="Zhou Y."/>
        </authorList>
    </citation>
    <scope>NUCLEOTIDE SEQUENCE</scope>
    <source>
        <strain evidence="4">CGMCC 4.7306</strain>
    </source>
</reference>
<dbReference type="InterPro" id="IPR027417">
    <property type="entry name" value="P-loop_NTPase"/>
</dbReference>
<dbReference type="InterPro" id="IPR017871">
    <property type="entry name" value="ABC_transporter-like_CS"/>
</dbReference>
<dbReference type="PANTHER" id="PTHR43582:SF2">
    <property type="entry name" value="LINEARMYCIN RESISTANCE ATP-BINDING PROTEIN LNRL"/>
    <property type="match status" value="1"/>
</dbReference>
<dbReference type="Gene3D" id="3.40.50.300">
    <property type="entry name" value="P-loop containing nucleotide triphosphate hydrolases"/>
    <property type="match status" value="1"/>
</dbReference>
<dbReference type="RefSeq" id="WP_188893567.1">
    <property type="nucleotide sequence ID" value="NZ_BMMZ01000001.1"/>
</dbReference>
<dbReference type="GO" id="GO:0016887">
    <property type="term" value="F:ATP hydrolysis activity"/>
    <property type="evidence" value="ECO:0007669"/>
    <property type="project" value="InterPro"/>
</dbReference>
<evidence type="ECO:0000256" key="1">
    <source>
        <dbReference type="ARBA" id="ARBA00022741"/>
    </source>
</evidence>
<dbReference type="AlphaFoldDB" id="A0A917S160"/>
<dbReference type="PROSITE" id="PS00211">
    <property type="entry name" value="ABC_TRANSPORTER_1"/>
    <property type="match status" value="1"/>
</dbReference>
<reference evidence="4" key="1">
    <citation type="journal article" date="2014" name="Int. J. Syst. Evol. Microbiol.">
        <title>Complete genome sequence of Corynebacterium casei LMG S-19264T (=DSM 44701T), isolated from a smear-ripened cheese.</title>
        <authorList>
            <consortium name="US DOE Joint Genome Institute (JGI-PGF)"/>
            <person name="Walter F."/>
            <person name="Albersmeier A."/>
            <person name="Kalinowski J."/>
            <person name="Ruckert C."/>
        </authorList>
    </citation>
    <scope>NUCLEOTIDE SEQUENCE</scope>
    <source>
        <strain evidence="4">CGMCC 4.7306</strain>
    </source>
</reference>
<accession>A0A917S160</accession>
<keyword evidence="1" id="KW-0547">Nucleotide-binding</keyword>